<comment type="subcellular location">
    <subcellularLocation>
        <location evidence="4">Cytoplasm</location>
    </subcellularLocation>
    <subcellularLocation>
        <location evidence="2">Mitochondrion inner membrane</location>
    </subcellularLocation>
    <subcellularLocation>
        <location evidence="3">Mitochondrion matrix</location>
    </subcellularLocation>
</comment>
<dbReference type="InterPro" id="IPR001645">
    <property type="entry name" value="Folylpolyglutamate_synth"/>
</dbReference>
<feature type="non-terminal residue" evidence="23">
    <location>
        <position position="1"/>
    </location>
</feature>
<keyword evidence="13" id="KW-0999">Mitochondrion inner membrane</keyword>
<sequence length="533" mass="58716">SRSDLQRMCFCFLTYIVYDPSLLPTNHQLSAPVANSPQDAIEALNSLQSSYATIQARKLGNRKPDGASIQEMRTYLSRLGHSPTDLTRLNVVHVAGTKGKGSTCAYVDSILAAWQSTHAVPRRTGLLTSPHLISVRERIRLDSQPISEELFTRYFFDVWDRLGSAALPEEIRAEQQQASAADPGNISMKPRPNYARYLTLLAYHVFLREGVDAAVFETGIGGEYDATNITAQPAVTGISMLGIDHIFVLGDTVDKIAWHKAGIMKTGSPAFSVPQVPAAAAVLRDRAREKNVDLGFIEMDHRLDNVKIRPAADFQRMNASLAVKLAETVLQKVDLQFTPSKTHLPAAFVRGLESVVWRGRCEVKEEGKVLWHLDGAHTIDSINVCSNWFADECTKSSMGGPKVLIFNQQGRTEAVDFLNSLYNIVTKNKVHFDHVIFCTNELRNPARKDLVNNQVDLESIKTLKVQNTFAKRWRNIDPSVSVSVAATVDDALDTARSLCEGLPEEERVQVLVTGSLHLVGAVLSTLEGVGASV</sequence>
<dbReference type="AlphaFoldDB" id="A0A0F4ZCK1"/>
<keyword evidence="11 22" id="KW-0479">Metal-binding</keyword>
<dbReference type="OrthoDB" id="5212574at2759"/>
<feature type="binding site" evidence="21">
    <location>
        <position position="360"/>
    </location>
    <ligand>
        <name>ATP</name>
        <dbReference type="ChEBI" id="CHEBI:30616"/>
    </ligand>
</feature>
<evidence type="ECO:0000313" key="24">
    <source>
        <dbReference type="Proteomes" id="UP000033483"/>
    </source>
</evidence>
<comment type="caution">
    <text evidence="23">The sequence shown here is derived from an EMBL/GenBank/DDBJ whole genome shotgun (WGS) entry which is preliminary data.</text>
</comment>
<evidence type="ECO:0000256" key="5">
    <source>
        <dbReference type="ARBA" id="ARBA00005150"/>
    </source>
</evidence>
<evidence type="ECO:0000256" key="14">
    <source>
        <dbReference type="ARBA" id="ARBA00022840"/>
    </source>
</evidence>
<dbReference type="UniPathway" id="UPA00850"/>
<dbReference type="GO" id="GO:0046872">
    <property type="term" value="F:metal ion binding"/>
    <property type="evidence" value="ECO:0007669"/>
    <property type="project" value="UniProtKB-KW"/>
</dbReference>
<evidence type="ECO:0000256" key="22">
    <source>
        <dbReference type="PIRSR" id="PIRSR038895-2"/>
    </source>
</evidence>
<dbReference type="SUPFAM" id="SSF53244">
    <property type="entry name" value="MurD-like peptide ligases, peptide-binding domain"/>
    <property type="match status" value="1"/>
</dbReference>
<keyword evidence="24" id="KW-1185">Reference proteome</keyword>
<comment type="pathway">
    <text evidence="5">Cofactor biosynthesis; tetrahydrofolylpolyglutamate biosynthesis.</text>
</comment>
<organism evidence="23 24">
    <name type="scientific">Thielaviopsis punctulata</name>
    <dbReference type="NCBI Taxonomy" id="72032"/>
    <lineage>
        <taxon>Eukaryota</taxon>
        <taxon>Fungi</taxon>
        <taxon>Dikarya</taxon>
        <taxon>Ascomycota</taxon>
        <taxon>Pezizomycotina</taxon>
        <taxon>Sordariomycetes</taxon>
        <taxon>Hypocreomycetidae</taxon>
        <taxon>Microascales</taxon>
        <taxon>Ceratocystidaceae</taxon>
        <taxon>Thielaviopsis</taxon>
    </lineage>
</organism>
<dbReference type="PANTHER" id="PTHR11136:SF5">
    <property type="entry name" value="FOLYLPOLYGLUTAMATE SYNTHASE, MITOCHONDRIAL"/>
    <property type="match status" value="1"/>
</dbReference>
<dbReference type="PROSITE" id="PS01011">
    <property type="entry name" value="FOLYLPOLYGLU_SYNT_1"/>
    <property type="match status" value="1"/>
</dbReference>
<dbReference type="SUPFAM" id="SSF53623">
    <property type="entry name" value="MurD-like peptide ligases, catalytic domain"/>
    <property type="match status" value="1"/>
</dbReference>
<keyword evidence="16" id="KW-0496">Mitochondrion</keyword>
<evidence type="ECO:0000256" key="18">
    <source>
        <dbReference type="ARBA" id="ARBA00030592"/>
    </source>
</evidence>
<evidence type="ECO:0000256" key="20">
    <source>
        <dbReference type="ARBA" id="ARBA00047493"/>
    </source>
</evidence>
<feature type="binding site" evidence="22">
    <location>
        <position position="129"/>
    </location>
    <ligand>
        <name>Mg(2+)</name>
        <dbReference type="ChEBI" id="CHEBI:18420"/>
        <label>1</label>
    </ligand>
</feature>
<evidence type="ECO:0000256" key="2">
    <source>
        <dbReference type="ARBA" id="ARBA00004273"/>
    </source>
</evidence>
<evidence type="ECO:0000256" key="6">
    <source>
        <dbReference type="ARBA" id="ARBA00008276"/>
    </source>
</evidence>
<comment type="catalytic activity">
    <reaction evidence="20">
        <text>(6S)-5,6,7,8-tetrahydrofolyl-(gamma-L-Glu)(n) + L-glutamate + ATP = (6S)-5,6,7,8-tetrahydrofolyl-(gamma-L-Glu)(n+1) + ADP + phosphate + H(+)</text>
        <dbReference type="Rhea" id="RHEA:10580"/>
        <dbReference type="Rhea" id="RHEA-COMP:14738"/>
        <dbReference type="Rhea" id="RHEA-COMP:14740"/>
        <dbReference type="ChEBI" id="CHEBI:15378"/>
        <dbReference type="ChEBI" id="CHEBI:29985"/>
        <dbReference type="ChEBI" id="CHEBI:30616"/>
        <dbReference type="ChEBI" id="CHEBI:43474"/>
        <dbReference type="ChEBI" id="CHEBI:141005"/>
        <dbReference type="ChEBI" id="CHEBI:456216"/>
        <dbReference type="EC" id="6.3.2.17"/>
    </reaction>
</comment>
<proteinExistence type="inferred from homology"/>
<keyword evidence="8" id="KW-0963">Cytoplasm</keyword>
<gene>
    <name evidence="23" type="ORF">TD95_002425</name>
</gene>
<comment type="cofactor">
    <cofactor evidence="1">
        <name>a monovalent cation</name>
        <dbReference type="ChEBI" id="CHEBI:60242"/>
    </cofactor>
</comment>
<comment type="similarity">
    <text evidence="6">Belongs to the folylpolyglutamate synthase family.</text>
</comment>
<reference evidence="23 24" key="1">
    <citation type="submission" date="2015-03" db="EMBL/GenBank/DDBJ databases">
        <authorList>
            <person name="Radwan O."/>
            <person name="Al-Naeli F.A."/>
            <person name="Rendon G.A."/>
            <person name="Fields C."/>
        </authorList>
    </citation>
    <scope>NUCLEOTIDE SEQUENCE [LARGE SCALE GENOMIC DNA]</scope>
    <source>
        <strain evidence="23">CR-DP1</strain>
    </source>
</reference>
<dbReference type="EMBL" id="LAEV01001376">
    <property type="protein sequence ID" value="KKA28252.1"/>
    <property type="molecule type" value="Genomic_DNA"/>
</dbReference>
<evidence type="ECO:0000256" key="17">
    <source>
        <dbReference type="ARBA" id="ARBA00023136"/>
    </source>
</evidence>
<dbReference type="GO" id="GO:0005743">
    <property type="term" value="C:mitochondrial inner membrane"/>
    <property type="evidence" value="ECO:0007669"/>
    <property type="project" value="UniProtKB-SubCell"/>
</dbReference>
<dbReference type="Gene3D" id="3.90.190.20">
    <property type="entry name" value="Mur ligase, C-terminal domain"/>
    <property type="match status" value="1"/>
</dbReference>
<evidence type="ECO:0000256" key="9">
    <source>
        <dbReference type="ARBA" id="ARBA00022563"/>
    </source>
</evidence>
<evidence type="ECO:0000256" key="3">
    <source>
        <dbReference type="ARBA" id="ARBA00004305"/>
    </source>
</evidence>
<keyword evidence="14 21" id="KW-0067">ATP-binding</keyword>
<keyword evidence="9" id="KW-0554">One-carbon metabolism</keyword>
<evidence type="ECO:0000256" key="12">
    <source>
        <dbReference type="ARBA" id="ARBA00022741"/>
    </source>
</evidence>
<evidence type="ECO:0000256" key="8">
    <source>
        <dbReference type="ARBA" id="ARBA00022490"/>
    </source>
</evidence>
<dbReference type="PANTHER" id="PTHR11136">
    <property type="entry name" value="FOLYLPOLYGLUTAMATE SYNTHASE-RELATED"/>
    <property type="match status" value="1"/>
</dbReference>
<feature type="binding site" evidence="22">
    <location>
        <position position="217"/>
    </location>
    <ligand>
        <name>Mg(2+)</name>
        <dbReference type="ChEBI" id="CHEBI:18420"/>
        <label>1</label>
    </ligand>
</feature>
<dbReference type="EC" id="6.3.2.17" evidence="7"/>
<name>A0A0F4ZCK1_9PEZI</name>
<evidence type="ECO:0000256" key="16">
    <source>
        <dbReference type="ARBA" id="ARBA00023128"/>
    </source>
</evidence>
<evidence type="ECO:0000256" key="10">
    <source>
        <dbReference type="ARBA" id="ARBA00022598"/>
    </source>
</evidence>
<dbReference type="GO" id="GO:0005524">
    <property type="term" value="F:ATP binding"/>
    <property type="evidence" value="ECO:0007669"/>
    <property type="project" value="UniProtKB-KW"/>
</dbReference>
<dbReference type="Proteomes" id="UP000033483">
    <property type="component" value="Unassembled WGS sequence"/>
</dbReference>
<dbReference type="Gene3D" id="3.40.1190.10">
    <property type="entry name" value="Mur-like, catalytic domain"/>
    <property type="match status" value="1"/>
</dbReference>
<evidence type="ECO:0000256" key="21">
    <source>
        <dbReference type="PIRSR" id="PIRSR038895-1"/>
    </source>
</evidence>
<dbReference type="GO" id="GO:0004326">
    <property type="term" value="F:tetrahydrofolylpolyglutamate synthase activity"/>
    <property type="evidence" value="ECO:0007669"/>
    <property type="project" value="UniProtKB-EC"/>
</dbReference>
<keyword evidence="17" id="KW-0472">Membrane</keyword>
<dbReference type="InterPro" id="IPR018109">
    <property type="entry name" value="Folylpolyglutamate_synth_CS"/>
</dbReference>
<evidence type="ECO:0000256" key="13">
    <source>
        <dbReference type="ARBA" id="ARBA00022792"/>
    </source>
</evidence>
<dbReference type="GO" id="GO:0005759">
    <property type="term" value="C:mitochondrial matrix"/>
    <property type="evidence" value="ECO:0007669"/>
    <property type="project" value="UniProtKB-SubCell"/>
</dbReference>
<keyword evidence="15 22" id="KW-0460">Magnesium</keyword>
<keyword evidence="12 21" id="KW-0547">Nucleotide-binding</keyword>
<dbReference type="PIRSF" id="PIRSF038895">
    <property type="entry name" value="FPGS"/>
    <property type="match status" value="1"/>
</dbReference>
<feature type="binding site" evidence="22">
    <location>
        <position position="245"/>
    </location>
    <ligand>
        <name>Mg(2+)</name>
        <dbReference type="ChEBI" id="CHEBI:18420"/>
        <label>1</label>
    </ligand>
</feature>
<evidence type="ECO:0000256" key="1">
    <source>
        <dbReference type="ARBA" id="ARBA00001944"/>
    </source>
</evidence>
<evidence type="ECO:0000256" key="4">
    <source>
        <dbReference type="ARBA" id="ARBA00004496"/>
    </source>
</evidence>
<evidence type="ECO:0000256" key="11">
    <source>
        <dbReference type="ARBA" id="ARBA00022723"/>
    </source>
</evidence>
<keyword evidence="10" id="KW-0436">Ligase</keyword>
<dbReference type="InterPro" id="IPR036565">
    <property type="entry name" value="Mur-like_cat_sf"/>
</dbReference>
<dbReference type="FunFam" id="3.40.1190.10:FF:000009">
    <property type="entry name" value="Folylpolyglutamate synthase"/>
    <property type="match status" value="1"/>
</dbReference>
<evidence type="ECO:0000256" key="7">
    <source>
        <dbReference type="ARBA" id="ARBA00013025"/>
    </source>
</evidence>
<dbReference type="NCBIfam" id="TIGR01499">
    <property type="entry name" value="folC"/>
    <property type="match status" value="1"/>
</dbReference>
<evidence type="ECO:0000313" key="23">
    <source>
        <dbReference type="EMBL" id="KKA28252.1"/>
    </source>
</evidence>
<accession>A0A0F4ZCK1</accession>
<dbReference type="InterPro" id="IPR023600">
    <property type="entry name" value="Folylpolyglutamate_synth_euk"/>
</dbReference>
<dbReference type="InterPro" id="IPR036615">
    <property type="entry name" value="Mur_ligase_C_dom_sf"/>
</dbReference>
<evidence type="ECO:0000256" key="19">
    <source>
        <dbReference type="ARBA" id="ARBA00030876"/>
    </source>
</evidence>
<dbReference type="GO" id="GO:0005829">
    <property type="term" value="C:cytosol"/>
    <property type="evidence" value="ECO:0007669"/>
    <property type="project" value="TreeGrafter"/>
</dbReference>
<dbReference type="GO" id="GO:0006730">
    <property type="term" value="P:one-carbon metabolic process"/>
    <property type="evidence" value="ECO:0007669"/>
    <property type="project" value="UniProtKB-KW"/>
</dbReference>
<protein>
    <recommendedName>
        <fullName evidence="7">tetrahydrofolate synthase</fullName>
        <ecNumber evidence="7">6.3.2.17</ecNumber>
    </recommendedName>
    <alternativeName>
        <fullName evidence="19">Folylpoly-gamma-glutamate synthetase</fullName>
    </alternativeName>
    <alternativeName>
        <fullName evidence="18">Tetrahydrofolylpolyglutamate synthase</fullName>
    </alternativeName>
</protein>
<evidence type="ECO:0000256" key="15">
    <source>
        <dbReference type="ARBA" id="ARBA00022842"/>
    </source>
</evidence>
<feature type="binding site" evidence="21">
    <location>
        <position position="374"/>
    </location>
    <ligand>
        <name>ATP</name>
        <dbReference type="ChEBI" id="CHEBI:30616"/>
    </ligand>
</feature>